<feature type="region of interest" description="Disordered" evidence="8">
    <location>
        <begin position="507"/>
        <end position="569"/>
    </location>
</feature>
<keyword evidence="5" id="KW-0234">DNA repair</keyword>
<feature type="compositionally biased region" description="Basic residues" evidence="8">
    <location>
        <begin position="1058"/>
        <end position="1068"/>
    </location>
</feature>
<keyword evidence="3" id="KW-0227">DNA damage</keyword>
<keyword evidence="4" id="KW-0233">DNA recombination</keyword>
<feature type="region of interest" description="Disordered" evidence="8">
    <location>
        <begin position="822"/>
        <end position="845"/>
    </location>
</feature>
<dbReference type="GO" id="GO:0006260">
    <property type="term" value="P:DNA replication"/>
    <property type="evidence" value="ECO:0007669"/>
    <property type="project" value="InterPro"/>
</dbReference>
<gene>
    <name evidence="9" type="primary">SLX4</name>
    <name evidence="9" type="ORF">LTR77_011217</name>
</gene>
<evidence type="ECO:0000256" key="5">
    <source>
        <dbReference type="ARBA" id="ARBA00023204"/>
    </source>
</evidence>
<protein>
    <recommendedName>
        <fullName evidence="7">Structure-specific endonuclease subunit SLX4</fullName>
    </recommendedName>
</protein>
<evidence type="ECO:0000256" key="1">
    <source>
        <dbReference type="ARBA" id="ARBA00004123"/>
    </source>
</evidence>
<sequence length="1118" mass="119368">MPAATHSPVVINSSSPPITPPSIPESNDRPVSSSSASLLLPSAFVRPRAAGLKTGSRAQHVPDGVNMGFASAGSLVKSNHFATAELDRDVGLGGEGEAIKPKKGQGSKEKQIETAGTSKLTRPRKRRKTEEAVKDVAVVAAASPSERLHVFRHHAVGGDVGTTNATPTKASPGVDLPTIRTRTPTVTLSEYAFKVGESPGPVQQRKKTTKVRNAATKKADAGLDKPVKKSRKRKAKSASFILNSDEPDDDGTVLQAPEEARGGGQETKSDAPARSKGFGAFAFGREEHHLEVDASISAEVEQLDVPVTEETSAHFASRESQGLVPKVTAPNTIEAPYVAPILPRELSAETPGELPGPIHHAAAKRRIGWTPPKDTDTIHAPLDLSPAPSHEDAFPNSPPKQHLSTVLSGFGYMSDINSATPSMRDVRLEAATKRRRIELADSSTNTAAAGQQRQVTEHSAVTKPTKEKKPKKPAKKVQTITALATAAFQPPQQPSRQPDTVVSELFTADKDKPPPLPQETVMPAAGTRPASKAKKLRKPRTKPTAVADDNTVENSKPKARTKAKPKTAKVKFNEADHKPKLFSPGHATAQFDKQDFVFGTSSQLAVDEDAAFIRDMQAAVRESEMMLQPDTSASLSPQKQGTQAIASPPSWKSCVRVPTAPHGTNLSVGQADKEHWCTSSRDRNGGVVKIPPINSLSGPRRSLARTSDVAAAPSGLASSGVVFKSRGADDVPCIPHAEAREGTFGVPQGTEGPIVPPIQANSLATGLQTSPSPLELPPSSPANDANDRDDNDDDTWMLLGSDDSIAAPVLPHPGNEVTDIVVNDDGSPAPAKDNRKIGPPLPQSVMPMRSPLRLLDRNLPVLASPYSTKARTKPAKNVSPPADTAAAKAVPLGQQSKSSPPRKRGRPPKAAAAITAELQHQSNNATVASQPAAATEFIDIDVISDSDAPVTPSPPRRRAKSLSPAVTPLKLTPVKARELEAKAPAVVVPTLKSGDSHWQSVRAATFTRITQAVKAGPRTDNSDKPSWWQKILLYDPIVLEDLTAWLNERGMKVEVKKQNPRPKKKGRKKKDDAEIAEEPEWEVVEEPLQPWMVQKWCEEMSVCCLWNGGLRGGVKTAY</sequence>
<feature type="region of interest" description="Disordered" evidence="8">
    <location>
        <begin position="631"/>
        <end position="652"/>
    </location>
</feature>
<feature type="compositionally biased region" description="Basic residues" evidence="8">
    <location>
        <begin position="531"/>
        <end position="541"/>
    </location>
</feature>
<dbReference type="GO" id="GO:0006281">
    <property type="term" value="P:DNA repair"/>
    <property type="evidence" value="ECO:0007669"/>
    <property type="project" value="UniProtKB-KW"/>
</dbReference>
<dbReference type="GO" id="GO:0033557">
    <property type="term" value="C:Slx1-Slx4 complex"/>
    <property type="evidence" value="ECO:0007669"/>
    <property type="project" value="InterPro"/>
</dbReference>
<comment type="subcellular location">
    <subcellularLocation>
        <location evidence="1">Nucleus</location>
    </subcellularLocation>
</comment>
<feature type="region of interest" description="Disordered" evidence="8">
    <location>
        <begin position="197"/>
        <end position="274"/>
    </location>
</feature>
<dbReference type="RefSeq" id="XP_064653384.1">
    <property type="nucleotide sequence ID" value="XM_064808428.1"/>
</dbReference>
<comment type="caution">
    <text evidence="9">The sequence shown here is derived from an EMBL/GenBank/DDBJ whole genome shotgun (WGS) entry which is preliminary data.</text>
</comment>
<feature type="region of interest" description="Disordered" evidence="8">
    <location>
        <begin position="437"/>
        <end position="478"/>
    </location>
</feature>
<evidence type="ECO:0000256" key="3">
    <source>
        <dbReference type="ARBA" id="ARBA00022763"/>
    </source>
</evidence>
<keyword evidence="10" id="KW-1185">Reference proteome</keyword>
<feature type="compositionally biased region" description="Basic residues" evidence="8">
    <location>
        <begin position="466"/>
        <end position="475"/>
    </location>
</feature>
<feature type="region of interest" description="Disordered" evidence="8">
    <location>
        <begin position="92"/>
        <end position="132"/>
    </location>
</feature>
<evidence type="ECO:0000313" key="10">
    <source>
        <dbReference type="Proteomes" id="UP001337655"/>
    </source>
</evidence>
<evidence type="ECO:0000313" key="9">
    <source>
        <dbReference type="EMBL" id="KAK5162734.1"/>
    </source>
</evidence>
<evidence type="ECO:0000256" key="4">
    <source>
        <dbReference type="ARBA" id="ARBA00023172"/>
    </source>
</evidence>
<evidence type="ECO:0000256" key="2">
    <source>
        <dbReference type="ARBA" id="ARBA00006661"/>
    </source>
</evidence>
<dbReference type="GO" id="GO:0004519">
    <property type="term" value="F:endonuclease activity"/>
    <property type="evidence" value="ECO:0007669"/>
    <property type="project" value="UniProtKB-KW"/>
</dbReference>
<keyword evidence="9" id="KW-0255">Endonuclease</keyword>
<dbReference type="GO" id="GO:0006310">
    <property type="term" value="P:DNA recombination"/>
    <property type="evidence" value="ECO:0007669"/>
    <property type="project" value="UniProtKB-KW"/>
</dbReference>
<feature type="compositionally biased region" description="Low complexity" evidence="8">
    <location>
        <begin position="7"/>
        <end position="16"/>
    </location>
</feature>
<accession>A0AAV9NTF5</accession>
<feature type="region of interest" description="Disordered" evidence="8">
    <location>
        <begin position="865"/>
        <end position="912"/>
    </location>
</feature>
<dbReference type="AlphaFoldDB" id="A0AAV9NTF5"/>
<feature type="region of interest" description="Disordered" evidence="8">
    <location>
        <begin position="159"/>
        <end position="179"/>
    </location>
</feature>
<feature type="compositionally biased region" description="Basic residues" evidence="8">
    <location>
        <begin position="557"/>
        <end position="569"/>
    </location>
</feature>
<feature type="region of interest" description="Disordered" evidence="8">
    <location>
        <begin position="764"/>
        <end position="795"/>
    </location>
</feature>
<dbReference type="EMBL" id="JAVRRT010000036">
    <property type="protein sequence ID" value="KAK5162734.1"/>
    <property type="molecule type" value="Genomic_DNA"/>
</dbReference>
<dbReference type="Pfam" id="PF09494">
    <property type="entry name" value="Slx4"/>
    <property type="match status" value="1"/>
</dbReference>
<dbReference type="GeneID" id="89932536"/>
<feature type="compositionally biased region" description="Polar residues" evidence="8">
    <location>
        <begin position="441"/>
        <end position="459"/>
    </location>
</feature>
<evidence type="ECO:0000256" key="7">
    <source>
        <dbReference type="ARBA" id="ARBA00029496"/>
    </source>
</evidence>
<feature type="region of interest" description="Disordered" evidence="8">
    <location>
        <begin position="1056"/>
        <end position="1078"/>
    </location>
</feature>
<evidence type="ECO:0000256" key="8">
    <source>
        <dbReference type="SAM" id="MobiDB-lite"/>
    </source>
</evidence>
<organism evidence="9 10">
    <name type="scientific">Saxophila tyrrhenica</name>
    <dbReference type="NCBI Taxonomy" id="1690608"/>
    <lineage>
        <taxon>Eukaryota</taxon>
        <taxon>Fungi</taxon>
        <taxon>Dikarya</taxon>
        <taxon>Ascomycota</taxon>
        <taxon>Pezizomycotina</taxon>
        <taxon>Dothideomycetes</taxon>
        <taxon>Dothideomycetidae</taxon>
        <taxon>Mycosphaerellales</taxon>
        <taxon>Extremaceae</taxon>
        <taxon>Saxophila</taxon>
    </lineage>
</organism>
<proteinExistence type="inferred from homology"/>
<dbReference type="InterPro" id="IPR018574">
    <property type="entry name" value="Structure-sp_endonuc_su_Slx4"/>
</dbReference>
<comment type="similarity">
    <text evidence="2">Belongs to the SLX4 family.</text>
</comment>
<name>A0AAV9NTF5_9PEZI</name>
<keyword evidence="9" id="KW-0378">Hydrolase</keyword>
<feature type="compositionally biased region" description="Polar residues" evidence="8">
    <location>
        <begin position="631"/>
        <end position="645"/>
    </location>
</feature>
<feature type="compositionally biased region" description="Basic and acidic residues" evidence="8">
    <location>
        <begin position="217"/>
        <end position="227"/>
    </location>
</feature>
<feature type="region of interest" description="Disordered" evidence="8">
    <location>
        <begin position="1"/>
        <end position="35"/>
    </location>
</feature>
<keyword evidence="9" id="KW-0540">Nuclease</keyword>
<dbReference type="Proteomes" id="UP001337655">
    <property type="component" value="Unassembled WGS sequence"/>
</dbReference>
<keyword evidence="6" id="KW-0539">Nucleus</keyword>
<evidence type="ECO:0000256" key="6">
    <source>
        <dbReference type="ARBA" id="ARBA00023242"/>
    </source>
</evidence>
<reference evidence="9 10" key="1">
    <citation type="submission" date="2023-08" db="EMBL/GenBank/DDBJ databases">
        <title>Black Yeasts Isolated from many extreme environments.</title>
        <authorList>
            <person name="Coleine C."/>
            <person name="Stajich J.E."/>
            <person name="Selbmann L."/>
        </authorList>
    </citation>
    <scope>NUCLEOTIDE SEQUENCE [LARGE SCALE GENOMIC DNA]</scope>
    <source>
        <strain evidence="9 10">CCFEE 5935</strain>
    </source>
</reference>